<feature type="region of interest" description="Disordered" evidence="1">
    <location>
        <begin position="164"/>
        <end position="245"/>
    </location>
</feature>
<dbReference type="EMBL" id="QGMK01000773">
    <property type="protein sequence ID" value="TVY78409.1"/>
    <property type="molecule type" value="Genomic_DNA"/>
</dbReference>
<dbReference type="GO" id="GO:0019005">
    <property type="term" value="C:SCF ubiquitin ligase complex"/>
    <property type="evidence" value="ECO:0007669"/>
    <property type="project" value="TreeGrafter"/>
</dbReference>
<evidence type="ECO:0000313" key="4">
    <source>
        <dbReference type="Proteomes" id="UP000469558"/>
    </source>
</evidence>
<dbReference type="Proteomes" id="UP000469558">
    <property type="component" value="Unassembled WGS sequence"/>
</dbReference>
<dbReference type="PANTHER" id="PTHR13318">
    <property type="entry name" value="PARTNER OF PAIRED, ISOFORM B-RELATED"/>
    <property type="match status" value="1"/>
</dbReference>
<dbReference type="SMART" id="SM00367">
    <property type="entry name" value="LRR_CC"/>
    <property type="match status" value="3"/>
</dbReference>
<dbReference type="SUPFAM" id="SSF52047">
    <property type="entry name" value="RNI-like"/>
    <property type="match status" value="1"/>
</dbReference>
<gene>
    <name evidence="3" type="primary">rhp7</name>
    <name evidence="3" type="ORF">LSUE1_G005608</name>
</gene>
<dbReference type="AlphaFoldDB" id="A0A8T9C3U4"/>
<name>A0A8T9C3U4_9HELO</name>
<dbReference type="Pfam" id="PF13516">
    <property type="entry name" value="LRR_6"/>
    <property type="match status" value="1"/>
</dbReference>
<dbReference type="PANTHER" id="PTHR13318:SF190">
    <property type="entry name" value="PARTNER OF PAIRED, ISOFORM B"/>
    <property type="match status" value="1"/>
</dbReference>
<proteinExistence type="predicted"/>
<feature type="compositionally biased region" description="Low complexity" evidence="1">
    <location>
        <begin position="164"/>
        <end position="186"/>
    </location>
</feature>
<protein>
    <submittedName>
        <fullName evidence="3">DNA repair protein</fullName>
    </submittedName>
</protein>
<evidence type="ECO:0000256" key="1">
    <source>
        <dbReference type="SAM" id="MobiDB-lite"/>
    </source>
</evidence>
<dbReference type="GO" id="GO:0031146">
    <property type="term" value="P:SCF-dependent proteasomal ubiquitin-dependent protein catabolic process"/>
    <property type="evidence" value="ECO:0007669"/>
    <property type="project" value="TreeGrafter"/>
</dbReference>
<dbReference type="InterPro" id="IPR006553">
    <property type="entry name" value="Leu-rich_rpt_Cys-con_subtyp"/>
</dbReference>
<accession>A0A8T9C3U4</accession>
<feature type="compositionally biased region" description="Acidic residues" evidence="1">
    <location>
        <begin position="236"/>
        <end position="245"/>
    </location>
</feature>
<comment type="caution">
    <text evidence="3">The sequence shown here is derived from an EMBL/GenBank/DDBJ whole genome shotgun (WGS) entry which is preliminary data.</text>
</comment>
<feature type="compositionally biased region" description="Polar residues" evidence="1">
    <location>
        <begin position="95"/>
        <end position="109"/>
    </location>
</feature>
<dbReference type="OrthoDB" id="1924287at2759"/>
<dbReference type="Pfam" id="PF23550">
    <property type="entry name" value="zf_Tbcl_Rhp7"/>
    <property type="match status" value="1"/>
</dbReference>
<dbReference type="InterPro" id="IPR032675">
    <property type="entry name" value="LRR_dom_sf"/>
</dbReference>
<feature type="domain" description="DNA repair protein rhp7 treble clef" evidence="2">
    <location>
        <begin position="259"/>
        <end position="297"/>
    </location>
</feature>
<dbReference type="InterPro" id="IPR001611">
    <property type="entry name" value="Leu-rich_rpt"/>
</dbReference>
<feature type="region of interest" description="Disordered" evidence="1">
    <location>
        <begin position="95"/>
        <end position="139"/>
    </location>
</feature>
<organism evidence="3 4">
    <name type="scientific">Lachnellula suecica</name>
    <dbReference type="NCBI Taxonomy" id="602035"/>
    <lineage>
        <taxon>Eukaryota</taxon>
        <taxon>Fungi</taxon>
        <taxon>Dikarya</taxon>
        <taxon>Ascomycota</taxon>
        <taxon>Pezizomycotina</taxon>
        <taxon>Leotiomycetes</taxon>
        <taxon>Helotiales</taxon>
        <taxon>Lachnaceae</taxon>
        <taxon>Lachnellula</taxon>
    </lineage>
</organism>
<evidence type="ECO:0000259" key="2">
    <source>
        <dbReference type="Pfam" id="PF23550"/>
    </source>
</evidence>
<evidence type="ECO:0000313" key="3">
    <source>
        <dbReference type="EMBL" id="TVY78409.1"/>
    </source>
</evidence>
<keyword evidence="4" id="KW-1185">Reference proteome</keyword>
<reference evidence="3 4" key="1">
    <citation type="submission" date="2018-05" db="EMBL/GenBank/DDBJ databases">
        <title>Genome sequencing and assembly of the regulated plant pathogen Lachnellula willkommii and related sister species for the development of diagnostic species identification markers.</title>
        <authorList>
            <person name="Giroux E."/>
            <person name="Bilodeau G."/>
        </authorList>
    </citation>
    <scope>NUCLEOTIDE SEQUENCE [LARGE SCALE GENOMIC DNA]</scope>
    <source>
        <strain evidence="3 4">CBS 268.59</strain>
    </source>
</reference>
<dbReference type="Gene3D" id="3.80.10.10">
    <property type="entry name" value="Ribonuclease Inhibitor"/>
    <property type="match status" value="2"/>
</dbReference>
<dbReference type="InterPro" id="IPR056451">
    <property type="entry name" value="Znf_Tbcl_Rhp7"/>
</dbReference>
<dbReference type="FunFam" id="3.80.10.10:FF:000601">
    <property type="entry name" value="DNA repair protein Rad7, protein"/>
    <property type="match status" value="1"/>
</dbReference>
<sequence length="736" mass="81975">MWGSSTNKQQGGFLLAADRVSEACSVGRTDGPGASDNERNRYPTNSRSLRLFVPQHQLCTSTQSPSTQTHSITIHHCALDIEIDIQIIAAERGEQSTINSPQCKTNTRCNPPFLSNLPLRSNAPVPPPNGARPPRQIRGPQSALTDFLASHNINANQIRQDANARRQAALASQQAVDAANDAPSPDSDSDPIPAPARARRNESKAQSAKRKKDEEKAIAKIKASKQFQRRRKQYNSDEEMSDEDEAARAFFEESMAPLPDQTENCEECGNRFTVTPYSRRGEDGGLLCQKCTKLLDKEEGAARKKRKITAGRQRRQIQSNLLDGIYPGAKDLMTLCIETLAKNVDLAEDFGDLPASMVERLSAILCKRRLLKPETINLFLRPGNDTVVVTDGASLSSDDYIRIFQYCPTIKYLRLRDAVQFKNKVMDHFLATNITLEKLSLHGANLIDDERWDRFFTEKGTHLKTFQLHYTDGHFGDEQLELMPKTCPNLTRLKIVHNQKVTNKGLEHIAQLSNLTHLTIGIYNPTNSPPYVKIINGVGPSLRTLCLDKAGVDDSVLEAIHTNCQNIQKLRLTDNEVLTDQGFANLFTNWYNPPLTYINLHKCRHIDSTDPRDNPDGIGFASLGFEALMAHSGKTLRYVDINSCRHISLESFERVFAADKKYPDLTFMNISFCQAVNDFVVGSIFRACPNLKTLVTFGNFGVRDVRVPKGRILIGVPTALGMQIEGTEDGEGRVAG</sequence>